<reference evidence="1 2" key="1">
    <citation type="journal article" date="2012" name="J. Bacteriol.">
        <title>Genome Sequence of Fibrella aestuarina BUZ 2T, a Filamentous Marine Bacterium.</title>
        <authorList>
            <person name="Filippini M."/>
            <person name="Qi W."/>
            <person name="Blom J."/>
            <person name="Goesmann A."/>
            <person name="Smits T.H."/>
            <person name="Bagheri H.C."/>
        </authorList>
    </citation>
    <scope>NUCLEOTIDE SEQUENCE [LARGE SCALE GENOMIC DNA]</scope>
    <source>
        <strain evidence="2">BUZ 2T</strain>
        <plasmid evidence="1 2">pFAES01</plasmid>
    </source>
</reference>
<evidence type="ECO:0000313" key="2">
    <source>
        <dbReference type="Proteomes" id="UP000011058"/>
    </source>
</evidence>
<dbReference type="AlphaFoldDB" id="I0KHG1"/>
<organism evidence="1 2">
    <name type="scientific">Fibrella aestuarina BUZ 2</name>
    <dbReference type="NCBI Taxonomy" id="1166018"/>
    <lineage>
        <taxon>Bacteria</taxon>
        <taxon>Pseudomonadati</taxon>
        <taxon>Bacteroidota</taxon>
        <taxon>Cytophagia</taxon>
        <taxon>Cytophagales</taxon>
        <taxon>Spirosomataceae</taxon>
        <taxon>Fibrella</taxon>
    </lineage>
</organism>
<dbReference type="HOGENOM" id="CLU_3356311_0_0_10"/>
<protein>
    <submittedName>
        <fullName evidence="1">Uncharacterized protein</fullName>
    </submittedName>
</protein>
<proteinExistence type="predicted"/>
<evidence type="ECO:0000313" key="1">
    <source>
        <dbReference type="EMBL" id="CCH03564.1"/>
    </source>
</evidence>
<dbReference type="EMBL" id="HE796684">
    <property type="protein sequence ID" value="CCH03564.1"/>
    <property type="molecule type" value="Genomic_DNA"/>
</dbReference>
<keyword evidence="2" id="KW-1185">Reference proteome</keyword>
<name>I0KHG1_9BACT</name>
<gene>
    <name evidence="1" type="ORF">FAES_pFAES01070</name>
</gene>
<keyword evidence="1" id="KW-0614">Plasmid</keyword>
<dbReference type="Proteomes" id="UP000011058">
    <property type="component" value="Plasmid pFAES01"/>
</dbReference>
<geneLocation type="plasmid" evidence="1 2">
    <name>pFAES01</name>
</geneLocation>
<sequence>MGTESILFLEAHKTGEKLWLLTGFGINDRFTFFKPS</sequence>
<dbReference type="KEGG" id="fae:FAES_pFAES01070"/>
<accession>I0KHG1</accession>